<sequence length="165" mass="18960">MVVREDVAGRNLTVPDNLFGNPDSLHSERKAITICDSTFIFIQKSSNYFFQRNSYSNHKYRNLLKPFLFVCCDGHIIEVSVLHAATTSDAQVFNNDVIDNEEDAGDGVFHWFYRNGDVFILDRGFIYSVEPMRLHGYSVHMPESKYPNETQLTTDQANKSRLITI</sequence>
<dbReference type="EMBL" id="KZ150024">
    <property type="protein sequence ID" value="PZC74847.1"/>
    <property type="molecule type" value="Genomic_DNA"/>
</dbReference>
<evidence type="ECO:0000313" key="5">
    <source>
        <dbReference type="Proteomes" id="UP000249218"/>
    </source>
</evidence>
<dbReference type="AlphaFoldDB" id="A0A2W1BNJ3"/>
<name>A0A2W1BNJ3_HELAM</name>
<keyword evidence="2" id="KW-0479">Metal-binding</keyword>
<keyword evidence="5" id="KW-1185">Reference proteome</keyword>
<dbReference type="InterPro" id="IPR027806">
    <property type="entry name" value="HARBI1_dom"/>
</dbReference>
<evidence type="ECO:0000256" key="2">
    <source>
        <dbReference type="ARBA" id="ARBA00022723"/>
    </source>
</evidence>
<comment type="cofactor">
    <cofactor evidence="1">
        <name>a divalent metal cation</name>
        <dbReference type="ChEBI" id="CHEBI:60240"/>
    </cofactor>
</comment>
<reference evidence="4 5" key="1">
    <citation type="journal article" date="2017" name="BMC Biol.">
        <title>Genomic innovations, transcriptional plasticity and gene loss underlying the evolution and divergence of two highly polyphagous and invasive Helicoverpa pest species.</title>
        <authorList>
            <person name="Pearce S.L."/>
            <person name="Clarke D.F."/>
            <person name="East P.D."/>
            <person name="Elfekih S."/>
            <person name="Gordon K.H."/>
            <person name="Jermiin L.S."/>
            <person name="McGaughran A."/>
            <person name="Oakeshott J.G."/>
            <person name="Papanikolaou A."/>
            <person name="Perera O.P."/>
            <person name="Rane R.V."/>
            <person name="Richards S."/>
            <person name="Tay W.T."/>
            <person name="Walsh T.K."/>
            <person name="Anderson A."/>
            <person name="Anderson C.J."/>
            <person name="Asgari S."/>
            <person name="Board P.G."/>
            <person name="Bretschneider A."/>
            <person name="Campbell P.M."/>
            <person name="Chertemps T."/>
            <person name="Christeller J.T."/>
            <person name="Coppin C.W."/>
            <person name="Downes S.J."/>
            <person name="Duan G."/>
            <person name="Farnsworth C.A."/>
            <person name="Good R.T."/>
            <person name="Han L.B."/>
            <person name="Han Y.C."/>
            <person name="Hatje K."/>
            <person name="Horne I."/>
            <person name="Huang Y.P."/>
            <person name="Hughes D.S."/>
            <person name="Jacquin-Joly E."/>
            <person name="James W."/>
            <person name="Jhangiani S."/>
            <person name="Kollmar M."/>
            <person name="Kuwar S.S."/>
            <person name="Li S."/>
            <person name="Liu N.Y."/>
            <person name="Maibeche M.T."/>
            <person name="Miller J.R."/>
            <person name="Montagne N."/>
            <person name="Perry T."/>
            <person name="Qu J."/>
            <person name="Song S.V."/>
            <person name="Sutton G.G."/>
            <person name="Vogel H."/>
            <person name="Walenz B.P."/>
            <person name="Xu W."/>
            <person name="Zhang H.J."/>
            <person name="Zou Z."/>
            <person name="Batterham P."/>
            <person name="Edwards O.R."/>
            <person name="Feyereisen R."/>
            <person name="Gibbs R.A."/>
            <person name="Heckel D.G."/>
            <person name="McGrath A."/>
            <person name="Robin C."/>
            <person name="Scherer S.E."/>
            <person name="Worley K.C."/>
            <person name="Wu Y.D."/>
        </authorList>
    </citation>
    <scope>NUCLEOTIDE SEQUENCE [LARGE SCALE GENOMIC DNA]</scope>
    <source>
        <strain evidence="4">Harm_GR_Male_#8</strain>
        <tissue evidence="4">Whole organism</tissue>
    </source>
</reference>
<organism evidence="4 5">
    <name type="scientific">Helicoverpa armigera</name>
    <name type="common">Cotton bollworm</name>
    <name type="synonym">Heliothis armigera</name>
    <dbReference type="NCBI Taxonomy" id="29058"/>
    <lineage>
        <taxon>Eukaryota</taxon>
        <taxon>Metazoa</taxon>
        <taxon>Ecdysozoa</taxon>
        <taxon>Arthropoda</taxon>
        <taxon>Hexapoda</taxon>
        <taxon>Insecta</taxon>
        <taxon>Pterygota</taxon>
        <taxon>Neoptera</taxon>
        <taxon>Endopterygota</taxon>
        <taxon>Lepidoptera</taxon>
        <taxon>Glossata</taxon>
        <taxon>Ditrysia</taxon>
        <taxon>Noctuoidea</taxon>
        <taxon>Noctuidae</taxon>
        <taxon>Heliothinae</taxon>
        <taxon>Helicoverpa</taxon>
    </lineage>
</organism>
<proteinExistence type="predicted"/>
<feature type="domain" description="DDE Tnp4" evidence="3">
    <location>
        <begin position="36"/>
        <end position="163"/>
    </location>
</feature>
<gene>
    <name evidence="4" type="primary">HaOG207111</name>
    <name evidence="4" type="ORF">B5X24_HaOG207111</name>
</gene>
<dbReference type="Proteomes" id="UP000249218">
    <property type="component" value="Unassembled WGS sequence"/>
</dbReference>
<protein>
    <recommendedName>
        <fullName evidence="3">DDE Tnp4 domain-containing protein</fullName>
    </recommendedName>
</protein>
<evidence type="ECO:0000259" key="3">
    <source>
        <dbReference type="Pfam" id="PF13359"/>
    </source>
</evidence>
<accession>A0A2W1BNJ3</accession>
<dbReference type="Pfam" id="PF13359">
    <property type="entry name" value="DDE_Tnp_4"/>
    <property type="match status" value="1"/>
</dbReference>
<dbReference type="OrthoDB" id="10046738at2759"/>
<evidence type="ECO:0000256" key="1">
    <source>
        <dbReference type="ARBA" id="ARBA00001968"/>
    </source>
</evidence>
<evidence type="ECO:0000313" key="4">
    <source>
        <dbReference type="EMBL" id="PZC74847.1"/>
    </source>
</evidence>
<dbReference type="GO" id="GO:0046872">
    <property type="term" value="F:metal ion binding"/>
    <property type="evidence" value="ECO:0007669"/>
    <property type="project" value="UniProtKB-KW"/>
</dbReference>